<reference evidence="1" key="1">
    <citation type="submission" date="2022-08" db="EMBL/GenBank/DDBJ databases">
        <title>Genome Sequence of Fusarium decemcellulare.</title>
        <authorList>
            <person name="Buettner E."/>
        </authorList>
    </citation>
    <scope>NUCLEOTIDE SEQUENCE</scope>
    <source>
        <strain evidence="1">Babe19</strain>
    </source>
</reference>
<dbReference type="EMBL" id="JANRMS010000527">
    <property type="protein sequence ID" value="KAJ3538309.1"/>
    <property type="molecule type" value="Genomic_DNA"/>
</dbReference>
<evidence type="ECO:0000313" key="1">
    <source>
        <dbReference type="EMBL" id="KAJ3538309.1"/>
    </source>
</evidence>
<dbReference type="Proteomes" id="UP001148629">
    <property type="component" value="Unassembled WGS sequence"/>
</dbReference>
<keyword evidence="2" id="KW-1185">Reference proteome</keyword>
<gene>
    <name evidence="1" type="ORF">NM208_g5959</name>
</gene>
<accession>A0ACC1SF35</accession>
<protein>
    <submittedName>
        <fullName evidence="1">Uncharacterized protein</fullName>
    </submittedName>
</protein>
<comment type="caution">
    <text evidence="1">The sequence shown here is derived from an EMBL/GenBank/DDBJ whole genome shotgun (WGS) entry which is preliminary data.</text>
</comment>
<evidence type="ECO:0000313" key="2">
    <source>
        <dbReference type="Proteomes" id="UP001148629"/>
    </source>
</evidence>
<name>A0ACC1SF35_9HYPO</name>
<sequence length="585" mass="64851">MAHAGLVQTSLIWVAYAVAVASTPRERSAIVSIVAIVSLTSLLATVLLLPVDIALISATTSSALGAKKDWATPERIDSIILTLKIVYYSLYSFDALLCLIVIPFAYFWHEEYDEIEVEEEGRTLSSRFLAAAKYTLFFVAFVVVLFLLGFFVPAAGDSSQDHWDLDYFKKLIAQNHGEKALTFALGLLLTLGTLLYVVYTGAGLALLPISFIKAAPSISAPQLSETTASQLEQNRERQRQIEMRNAGRQEEMSRKDRRELDALVREEQTLVRRERLAAEAQGEGRSKIYQAWLKVCAFFRPIKLIGGILLLLLSVFIWVSMLITGIDKAKNSICKEKCGYILGQIHVFQPINFIFVKAAKAFPVDYILMALLVLFFFSSSISGVATVGIRFLWVRIFQIRKGRTAPQALLIATVMLGLIILATNYGIAMMVAPQYSIYGTQTVCTNEPDYPGAQPDCKRHSDMIRPCSEALKFKHAKDVCTPSMMSTFLNRITITWPFFGLVDFWAQFAFLAVFLVVLVTAIFRTPRVNLSQIDEEAEADEEESLLATTGRRFGATWEDVRGKVSSSGNGNSTNTAGNGSQSTPA</sequence>
<organism evidence="1 2">
    <name type="scientific">Fusarium decemcellulare</name>
    <dbReference type="NCBI Taxonomy" id="57161"/>
    <lineage>
        <taxon>Eukaryota</taxon>
        <taxon>Fungi</taxon>
        <taxon>Dikarya</taxon>
        <taxon>Ascomycota</taxon>
        <taxon>Pezizomycotina</taxon>
        <taxon>Sordariomycetes</taxon>
        <taxon>Hypocreomycetidae</taxon>
        <taxon>Hypocreales</taxon>
        <taxon>Nectriaceae</taxon>
        <taxon>Fusarium</taxon>
        <taxon>Fusarium decemcellulare species complex</taxon>
    </lineage>
</organism>
<proteinExistence type="predicted"/>